<dbReference type="PANTHER" id="PTHR22781">
    <property type="entry name" value="DELTA ADAPTIN-RELATED"/>
    <property type="match status" value="1"/>
</dbReference>
<dbReference type="PANTHER" id="PTHR22781:SF12">
    <property type="entry name" value="AP-3 COMPLEX SUBUNIT DELTA-1"/>
    <property type="match status" value="1"/>
</dbReference>
<comment type="caution">
    <text evidence="9">The sequence shown here is derived from an EMBL/GenBank/DDBJ whole genome shotgun (WGS) entry which is preliminary data.</text>
</comment>
<feature type="compositionally biased region" description="Basic residues" evidence="7">
    <location>
        <begin position="81"/>
        <end position="90"/>
    </location>
</feature>
<dbReference type="GO" id="GO:0006896">
    <property type="term" value="P:Golgi to vacuole transport"/>
    <property type="evidence" value="ECO:0007669"/>
    <property type="project" value="TreeGrafter"/>
</dbReference>
<organism evidence="9 10">
    <name type="scientific">Lunasporangiospora selenospora</name>
    <dbReference type="NCBI Taxonomy" id="979761"/>
    <lineage>
        <taxon>Eukaryota</taxon>
        <taxon>Fungi</taxon>
        <taxon>Fungi incertae sedis</taxon>
        <taxon>Mucoromycota</taxon>
        <taxon>Mortierellomycotina</taxon>
        <taxon>Mortierellomycetes</taxon>
        <taxon>Mortierellales</taxon>
        <taxon>Mortierellaceae</taxon>
        <taxon>Lunasporangiospora</taxon>
    </lineage>
</organism>
<protein>
    <recommendedName>
        <fullName evidence="8">AP-3 complex subunit delta domain-containing protein</fullName>
    </recommendedName>
</protein>
<evidence type="ECO:0000256" key="7">
    <source>
        <dbReference type="SAM" id="MobiDB-lite"/>
    </source>
</evidence>
<evidence type="ECO:0000313" key="9">
    <source>
        <dbReference type="EMBL" id="KAF9579201.1"/>
    </source>
</evidence>
<keyword evidence="10" id="KW-1185">Reference proteome</keyword>
<feature type="compositionally biased region" description="Basic and acidic residues" evidence="7">
    <location>
        <begin position="91"/>
        <end position="117"/>
    </location>
</feature>
<evidence type="ECO:0000256" key="2">
    <source>
        <dbReference type="ARBA" id="ARBA00006613"/>
    </source>
</evidence>
<dbReference type="InterPro" id="IPR058898">
    <property type="entry name" value="Mu_AP3"/>
</dbReference>
<accession>A0A9P6FR12</accession>
<feature type="region of interest" description="Disordered" evidence="7">
    <location>
        <begin position="238"/>
        <end position="379"/>
    </location>
</feature>
<feature type="compositionally biased region" description="Basic and acidic residues" evidence="7">
    <location>
        <begin position="293"/>
        <end position="305"/>
    </location>
</feature>
<comment type="similarity">
    <text evidence="2">Belongs to the adaptor complexes large subunit family.</text>
</comment>
<dbReference type="InterPro" id="IPR017105">
    <property type="entry name" value="AP3_complex_dsu"/>
</dbReference>
<keyword evidence="4" id="KW-0677">Repeat</keyword>
<dbReference type="AlphaFoldDB" id="A0A9P6FR12"/>
<keyword evidence="5" id="KW-0653">Protein transport</keyword>
<keyword evidence="3" id="KW-0813">Transport</keyword>
<evidence type="ECO:0000256" key="4">
    <source>
        <dbReference type="ARBA" id="ARBA00022737"/>
    </source>
</evidence>
<name>A0A9P6FR12_9FUNG</name>
<dbReference type="GO" id="GO:0010008">
    <property type="term" value="C:endosome membrane"/>
    <property type="evidence" value="ECO:0007669"/>
    <property type="project" value="TreeGrafter"/>
</dbReference>
<evidence type="ECO:0000256" key="5">
    <source>
        <dbReference type="ARBA" id="ARBA00022927"/>
    </source>
</evidence>
<sequence length="649" mass="70948">MPKPPSVLGSLYPLFFTQELNPVAPKAQKKVPVPEGLDLDAWIHEPVPEPESESELSDSFMGDRDDAPGYGWSGEGSLSSKSKKKGRGKKSREDDPKESEARDKRKADRKERQKHDPYYIGDKNPSPSSGSRKKGGSQDEDLDVDAIPIVQLSMDGFSKPIIMDKKSKTKKKSKRRERSRSPPAVPVEFAAEEMPEDAMLSASDDEAKNKQTASAASGLNGRGILDQELSALHRVDLSIPVGEDEQLPRAKPYMKPDEVRRHEDELAQRRRAEAIQAKKEKKEKKDSKKTKSSKKDKDGADDGKPKKSSKKSKEKSKEENLIALGPSSGARAPSPVAVKAAPAPPPEPEKKSSKTKIKKSPKSSESTKKESSGTKKPKTPVIVTFPERAGLDLTQDDNMAVTYDIALSKTSLDSPITPGTESNIDPLVTVKIQVQNRSVSQSLSSVKVTLADSFDVRLGGAHSGQDTLSFPNSIDSQGKADVEMQLLIMGRVRYELRVMGTITYEVDGHAESLEFNLAIPPSIFMMAIPRLTGADFSKVLTEELEQFSATGSATVQLSTSTTGRDEHFWDAVEKVTRDVTRTHVVEVVDGAASFFGQSWQGYRIAGLIKVAKSQGSEEGGCKTMEVEMKCTDQSFVDGLALEVQSIEVY</sequence>
<evidence type="ECO:0000256" key="1">
    <source>
        <dbReference type="ARBA" id="ARBA00004308"/>
    </source>
</evidence>
<dbReference type="GO" id="GO:0030123">
    <property type="term" value="C:AP-3 adaptor complex"/>
    <property type="evidence" value="ECO:0007669"/>
    <property type="project" value="InterPro"/>
</dbReference>
<dbReference type="SMART" id="SM01354">
    <property type="entry name" value="BLVR"/>
    <property type="match status" value="1"/>
</dbReference>
<evidence type="ECO:0000259" key="8">
    <source>
        <dbReference type="SMART" id="SM01354"/>
    </source>
</evidence>
<feature type="compositionally biased region" description="Basic residues" evidence="7">
    <location>
        <begin position="167"/>
        <end position="178"/>
    </location>
</feature>
<proteinExistence type="inferred from homology"/>
<feature type="compositionally biased region" description="Basic and acidic residues" evidence="7">
    <location>
        <begin position="254"/>
        <end position="286"/>
    </location>
</feature>
<feature type="region of interest" description="Disordered" evidence="7">
    <location>
        <begin position="41"/>
        <end position="222"/>
    </location>
</feature>
<dbReference type="Proteomes" id="UP000780801">
    <property type="component" value="Unassembled WGS sequence"/>
</dbReference>
<reference evidence="9" key="1">
    <citation type="journal article" date="2020" name="Fungal Divers.">
        <title>Resolving the Mortierellaceae phylogeny through synthesis of multi-gene phylogenetics and phylogenomics.</title>
        <authorList>
            <person name="Vandepol N."/>
            <person name="Liber J."/>
            <person name="Desiro A."/>
            <person name="Na H."/>
            <person name="Kennedy M."/>
            <person name="Barry K."/>
            <person name="Grigoriev I.V."/>
            <person name="Miller A.N."/>
            <person name="O'Donnell K."/>
            <person name="Stajich J.E."/>
            <person name="Bonito G."/>
        </authorList>
    </citation>
    <scope>NUCLEOTIDE SEQUENCE</scope>
    <source>
        <strain evidence="9">KOD1015</strain>
    </source>
</reference>
<gene>
    <name evidence="9" type="ORF">BGW38_004632</name>
</gene>
<dbReference type="OrthoDB" id="10264595at2759"/>
<comment type="subcellular location">
    <subcellularLocation>
        <location evidence="1">Endomembrane system</location>
    </subcellularLocation>
</comment>
<keyword evidence="6" id="KW-0472">Membrane</keyword>
<dbReference type="Pfam" id="PF26171">
    <property type="entry name" value="Mu_AP3"/>
    <property type="match status" value="1"/>
</dbReference>
<evidence type="ECO:0000256" key="6">
    <source>
        <dbReference type="ARBA" id="ARBA00023136"/>
    </source>
</evidence>
<dbReference type="EMBL" id="JAABOA010002952">
    <property type="protein sequence ID" value="KAF9579201.1"/>
    <property type="molecule type" value="Genomic_DNA"/>
</dbReference>
<dbReference type="GO" id="GO:0006623">
    <property type="term" value="P:protein targeting to vacuole"/>
    <property type="evidence" value="ECO:0007669"/>
    <property type="project" value="TreeGrafter"/>
</dbReference>
<evidence type="ECO:0000313" key="10">
    <source>
        <dbReference type="Proteomes" id="UP000780801"/>
    </source>
</evidence>
<dbReference type="InterPro" id="IPR010474">
    <property type="entry name" value="AP3D_dom_metazoa"/>
</dbReference>
<evidence type="ECO:0000256" key="3">
    <source>
        <dbReference type="ARBA" id="ARBA00022448"/>
    </source>
</evidence>
<feature type="domain" description="AP-3 complex subunit delta" evidence="8">
    <location>
        <begin position="97"/>
        <end position="209"/>
    </location>
</feature>